<keyword evidence="1" id="KW-0812">Transmembrane</keyword>
<name>A0AAJ6BFM2_9BACT</name>
<keyword evidence="1" id="KW-0472">Membrane</keyword>
<sequence length="68" mass="8075">MEQHLEKDYRDKDFKRNWVNSSSFLFYLQVFCVMAFVLGGCYSLYKAGYKGKPEVTIQPSTQYTPEYK</sequence>
<evidence type="ECO:0000256" key="1">
    <source>
        <dbReference type="SAM" id="Phobius"/>
    </source>
</evidence>
<proteinExistence type="predicted"/>
<keyword evidence="1" id="KW-1133">Transmembrane helix</keyword>
<dbReference type="AlphaFoldDB" id="A0AAJ6BFM2"/>
<organism evidence="2 3">
    <name type="scientific">Candidatus Pseudobacter hemicellulosilyticus</name>
    <dbReference type="NCBI Taxonomy" id="3121375"/>
    <lineage>
        <taxon>Bacteria</taxon>
        <taxon>Pseudomonadati</taxon>
        <taxon>Bacteroidota</taxon>
        <taxon>Chitinophagia</taxon>
        <taxon>Chitinophagales</taxon>
        <taxon>Chitinophagaceae</taxon>
        <taxon>Pseudobacter</taxon>
    </lineage>
</organism>
<accession>A0AAJ6BFM2</accession>
<dbReference type="Proteomes" id="UP001220610">
    <property type="component" value="Chromosome"/>
</dbReference>
<evidence type="ECO:0000313" key="2">
    <source>
        <dbReference type="EMBL" id="WEK33844.1"/>
    </source>
</evidence>
<evidence type="ECO:0000313" key="3">
    <source>
        <dbReference type="Proteomes" id="UP001220610"/>
    </source>
</evidence>
<reference evidence="2" key="1">
    <citation type="submission" date="2023-03" db="EMBL/GenBank/DDBJ databases">
        <title>Andean soil-derived lignocellulolytic bacterial consortium as a source of novel taxa and putative plastic-active enzymes.</title>
        <authorList>
            <person name="Diaz-Garcia L."/>
            <person name="Chuvochina M."/>
            <person name="Feuerriegel G."/>
            <person name="Bunk B."/>
            <person name="Sproer C."/>
            <person name="Streit W.R."/>
            <person name="Rodriguez L.M."/>
            <person name="Overmann J."/>
            <person name="Jimenez D.J."/>
        </authorList>
    </citation>
    <scope>NUCLEOTIDE SEQUENCE</scope>
    <source>
        <strain evidence="2">MAG 7</strain>
    </source>
</reference>
<dbReference type="EMBL" id="CP119311">
    <property type="protein sequence ID" value="WEK33844.1"/>
    <property type="molecule type" value="Genomic_DNA"/>
</dbReference>
<feature type="transmembrane region" description="Helical" evidence="1">
    <location>
        <begin position="24"/>
        <end position="45"/>
    </location>
</feature>
<protein>
    <submittedName>
        <fullName evidence="2">Uncharacterized protein</fullName>
    </submittedName>
</protein>
<gene>
    <name evidence="2" type="ORF">P0Y53_15240</name>
</gene>